<dbReference type="EMBL" id="KZ305034">
    <property type="protein sequence ID" value="PIA44263.1"/>
    <property type="molecule type" value="Genomic_DNA"/>
</dbReference>
<dbReference type="InterPro" id="IPR009057">
    <property type="entry name" value="Homeodomain-like_sf"/>
</dbReference>
<dbReference type="InterPro" id="IPR017970">
    <property type="entry name" value="Homeobox_CS"/>
</dbReference>
<evidence type="ECO:0000256" key="5">
    <source>
        <dbReference type="ARBA" id="ARBA00023155"/>
    </source>
</evidence>
<keyword evidence="12" id="KW-1185">Reference proteome</keyword>
<evidence type="ECO:0000256" key="1">
    <source>
        <dbReference type="ARBA" id="ARBA00004123"/>
    </source>
</evidence>
<keyword evidence="4 8" id="KW-0238">DNA-binding</keyword>
<reference evidence="11 12" key="1">
    <citation type="submission" date="2017-09" db="EMBL/GenBank/DDBJ databases">
        <title>WGS assembly of Aquilegia coerulea Goldsmith.</title>
        <authorList>
            <person name="Hodges S."/>
            <person name="Kramer E."/>
            <person name="Nordborg M."/>
            <person name="Tomkins J."/>
            <person name="Borevitz J."/>
            <person name="Derieg N."/>
            <person name="Yan J."/>
            <person name="Mihaltcheva S."/>
            <person name="Hayes R.D."/>
            <person name="Rokhsar D."/>
        </authorList>
    </citation>
    <scope>NUCLEOTIDE SEQUENCE [LARGE SCALE GENOMIC DNA]</scope>
    <source>
        <strain evidence="12">cv. Goldsmith</strain>
    </source>
</reference>
<gene>
    <name evidence="11" type="ORF">AQUCO_01700098v1</name>
</gene>
<dbReference type="CDD" id="cd00086">
    <property type="entry name" value="homeodomain"/>
    <property type="match status" value="1"/>
</dbReference>
<sequence length="240" mass="27810">MFQNLEIVDVCNTNLGLELGSQRMPENESKSYYEQKKPCLKYETQLVSFEPSLTLGFPDETYGTMDESRDVYGHASSHSDISTFSNTKVKRERDLGSEEMMEIERVCGRVTTDEDDEVNARKKLRLTKEQSALLEDSFKQNTTLNPRQKLALAKQLNLRPRQVEVWYQNRRARTKLKQTEVDCEYLKKWCEALTHENKRLQKELQELKALKVAPQLYMHVPAATLTMCPSCERIGRGGIH</sequence>
<evidence type="ECO:0000256" key="9">
    <source>
        <dbReference type="RuleBase" id="RU000682"/>
    </source>
</evidence>
<dbReference type="Pfam" id="PF02183">
    <property type="entry name" value="HALZ"/>
    <property type="match status" value="1"/>
</dbReference>
<evidence type="ECO:0000256" key="6">
    <source>
        <dbReference type="ARBA" id="ARBA00023163"/>
    </source>
</evidence>
<dbReference type="SMART" id="SM00389">
    <property type="entry name" value="HOX"/>
    <property type="match status" value="1"/>
</dbReference>
<dbReference type="Proteomes" id="UP000230069">
    <property type="component" value="Unassembled WGS sequence"/>
</dbReference>
<evidence type="ECO:0000313" key="12">
    <source>
        <dbReference type="Proteomes" id="UP000230069"/>
    </source>
</evidence>
<dbReference type="SUPFAM" id="SSF46689">
    <property type="entry name" value="Homeodomain-like"/>
    <property type="match status" value="1"/>
</dbReference>
<evidence type="ECO:0000256" key="4">
    <source>
        <dbReference type="ARBA" id="ARBA00023125"/>
    </source>
</evidence>
<feature type="DNA-binding region" description="Homeobox" evidence="8">
    <location>
        <begin position="119"/>
        <end position="178"/>
    </location>
</feature>
<dbReference type="AlphaFoldDB" id="A0A2G5DLA3"/>
<comment type="subcellular location">
    <subcellularLocation>
        <location evidence="1 8 9">Nucleus</location>
    </subcellularLocation>
</comment>
<dbReference type="SMART" id="SM00340">
    <property type="entry name" value="HALZ"/>
    <property type="match status" value="1"/>
</dbReference>
<keyword evidence="5 8" id="KW-0371">Homeobox</keyword>
<keyword evidence="3" id="KW-0805">Transcription regulation</keyword>
<dbReference type="InterPro" id="IPR003106">
    <property type="entry name" value="Leu_zip_homeo"/>
</dbReference>
<dbReference type="FunFam" id="1.10.10.60:FF:000577">
    <property type="entry name" value="Homeobox-leucine zipper protein 18"/>
    <property type="match status" value="1"/>
</dbReference>
<dbReference type="PROSITE" id="PS00027">
    <property type="entry name" value="HOMEOBOX_1"/>
    <property type="match status" value="1"/>
</dbReference>
<dbReference type="Gene3D" id="1.10.10.60">
    <property type="entry name" value="Homeodomain-like"/>
    <property type="match status" value="1"/>
</dbReference>
<protein>
    <recommendedName>
        <fullName evidence="10">Homeobox domain-containing protein</fullName>
    </recommendedName>
</protein>
<dbReference type="PANTHER" id="PTHR45714:SF34">
    <property type="entry name" value="HOMEOBOX-LEUCINE ZIPPER PROTEIN HAT9"/>
    <property type="match status" value="1"/>
</dbReference>
<evidence type="ECO:0000256" key="3">
    <source>
        <dbReference type="ARBA" id="ARBA00023015"/>
    </source>
</evidence>
<evidence type="ECO:0000259" key="10">
    <source>
        <dbReference type="PROSITE" id="PS50071"/>
    </source>
</evidence>
<dbReference type="OrthoDB" id="6159439at2759"/>
<evidence type="ECO:0000256" key="2">
    <source>
        <dbReference type="ARBA" id="ARBA00006074"/>
    </source>
</evidence>
<dbReference type="GO" id="GO:0000981">
    <property type="term" value="F:DNA-binding transcription factor activity, RNA polymerase II-specific"/>
    <property type="evidence" value="ECO:0007669"/>
    <property type="project" value="InterPro"/>
</dbReference>
<evidence type="ECO:0000256" key="8">
    <source>
        <dbReference type="PROSITE-ProRule" id="PRU00108"/>
    </source>
</evidence>
<organism evidence="11 12">
    <name type="scientific">Aquilegia coerulea</name>
    <name type="common">Rocky mountain columbine</name>
    <dbReference type="NCBI Taxonomy" id="218851"/>
    <lineage>
        <taxon>Eukaryota</taxon>
        <taxon>Viridiplantae</taxon>
        <taxon>Streptophyta</taxon>
        <taxon>Embryophyta</taxon>
        <taxon>Tracheophyta</taxon>
        <taxon>Spermatophyta</taxon>
        <taxon>Magnoliopsida</taxon>
        <taxon>Ranunculales</taxon>
        <taxon>Ranunculaceae</taxon>
        <taxon>Thalictroideae</taxon>
        <taxon>Aquilegia</taxon>
    </lineage>
</organism>
<dbReference type="InterPro" id="IPR050762">
    <property type="entry name" value="HD-ZIP_Homeobox_LZ_Class_II"/>
</dbReference>
<dbReference type="GO" id="GO:0005634">
    <property type="term" value="C:nucleus"/>
    <property type="evidence" value="ECO:0007669"/>
    <property type="project" value="UniProtKB-SubCell"/>
</dbReference>
<evidence type="ECO:0000256" key="7">
    <source>
        <dbReference type="ARBA" id="ARBA00023242"/>
    </source>
</evidence>
<dbReference type="InterPro" id="IPR001356">
    <property type="entry name" value="HD"/>
</dbReference>
<dbReference type="PROSITE" id="PS50071">
    <property type="entry name" value="HOMEOBOX_2"/>
    <property type="match status" value="1"/>
</dbReference>
<dbReference type="PANTHER" id="PTHR45714">
    <property type="entry name" value="HOMEOBOX-LEUCINE ZIPPER PROTEIN HAT14"/>
    <property type="match status" value="1"/>
</dbReference>
<feature type="domain" description="Homeobox" evidence="10">
    <location>
        <begin position="117"/>
        <end position="177"/>
    </location>
</feature>
<comment type="similarity">
    <text evidence="2">Belongs to the HD-ZIP homeobox family. Class II subfamily.</text>
</comment>
<dbReference type="InParanoid" id="A0A2G5DLA3"/>
<dbReference type="Pfam" id="PF00046">
    <property type="entry name" value="Homeodomain"/>
    <property type="match status" value="1"/>
</dbReference>
<evidence type="ECO:0000313" key="11">
    <source>
        <dbReference type="EMBL" id="PIA44263.1"/>
    </source>
</evidence>
<keyword evidence="7 8" id="KW-0539">Nucleus</keyword>
<name>A0A2G5DLA3_AQUCA</name>
<accession>A0A2G5DLA3</accession>
<keyword evidence="6" id="KW-0804">Transcription</keyword>
<dbReference type="GO" id="GO:0043565">
    <property type="term" value="F:sequence-specific DNA binding"/>
    <property type="evidence" value="ECO:0007669"/>
    <property type="project" value="InterPro"/>
</dbReference>
<proteinExistence type="inferred from homology"/>